<keyword evidence="4" id="KW-0472">Membrane</keyword>
<keyword evidence="2" id="KW-0812">Transmembrane</keyword>
<feature type="compositionally biased region" description="Pro residues" evidence="5">
    <location>
        <begin position="65"/>
        <end position="111"/>
    </location>
</feature>
<evidence type="ECO:0000256" key="3">
    <source>
        <dbReference type="ARBA" id="ARBA00022989"/>
    </source>
</evidence>
<organism evidence="6 7">
    <name type="scientific">Roseospirillum parvum</name>
    <dbReference type="NCBI Taxonomy" id="83401"/>
    <lineage>
        <taxon>Bacteria</taxon>
        <taxon>Pseudomonadati</taxon>
        <taxon>Pseudomonadota</taxon>
        <taxon>Alphaproteobacteria</taxon>
        <taxon>Rhodospirillales</taxon>
        <taxon>Rhodospirillaceae</taxon>
        <taxon>Roseospirillum</taxon>
    </lineage>
</organism>
<feature type="compositionally biased region" description="Basic and acidic residues" evidence="5">
    <location>
        <begin position="144"/>
        <end position="156"/>
    </location>
</feature>
<dbReference type="EMBL" id="FNCV01000003">
    <property type="protein sequence ID" value="SDG85712.1"/>
    <property type="molecule type" value="Genomic_DNA"/>
</dbReference>
<accession>A0A1G7XNG8</accession>
<name>A0A1G7XNG8_9PROT</name>
<feature type="compositionally biased region" description="Pro residues" evidence="5">
    <location>
        <begin position="127"/>
        <end position="143"/>
    </location>
</feature>
<sequence length="305" mass="33404">MTQGVLLSAALHLLVVLFALVGMPHFIDPLPPRDQPIVVEMVELAEITQAPPPAPEPKPEEKPEPPAPEPPQPQPTPPPEPAPEPEPEPVPPEPEPEPEPPPPEPEPAPPEPEPEPQPEPEPEPEPEPAPPPRPKSKPAPPPKPEPEPKAEKKPAPPEDPLASLLASVEELEDKVERRADTAQPRQQGAAAPSLNRSPLAADKPTMSEIDAIRAHVQRHWNIPAGARDATEMSVELEIKVLPNGEVLDVTVVDRARMAGDPFFRSVAESAVRAVRRASPLPIPRDRYESFRRDFTMTFSPRDRLR</sequence>
<dbReference type="OrthoDB" id="7161229at2"/>
<dbReference type="InterPro" id="IPR006260">
    <property type="entry name" value="TonB/TolA_C"/>
</dbReference>
<dbReference type="SUPFAM" id="SSF74653">
    <property type="entry name" value="TolA/TonB C-terminal domain"/>
    <property type="match status" value="1"/>
</dbReference>
<dbReference type="RefSeq" id="WP_092616653.1">
    <property type="nucleotide sequence ID" value="NZ_FNCV01000003.1"/>
</dbReference>
<protein>
    <submittedName>
        <fullName evidence="6">TonB family C-terminal domain-containing protein</fullName>
    </submittedName>
</protein>
<dbReference type="PRINTS" id="PR01217">
    <property type="entry name" value="PRICHEXTENSN"/>
</dbReference>
<feature type="region of interest" description="Disordered" evidence="5">
    <location>
        <begin position="47"/>
        <end position="208"/>
    </location>
</feature>
<dbReference type="Gene3D" id="3.30.1150.10">
    <property type="match status" value="1"/>
</dbReference>
<dbReference type="Proteomes" id="UP000217076">
    <property type="component" value="Unassembled WGS sequence"/>
</dbReference>
<reference evidence="7" key="1">
    <citation type="submission" date="2016-10" db="EMBL/GenBank/DDBJ databases">
        <authorList>
            <person name="Varghese N."/>
            <person name="Submissions S."/>
        </authorList>
    </citation>
    <scope>NUCLEOTIDE SEQUENCE [LARGE SCALE GENOMIC DNA]</scope>
    <source>
        <strain evidence="7">930I</strain>
    </source>
</reference>
<keyword evidence="3" id="KW-1133">Transmembrane helix</keyword>
<dbReference type="GO" id="GO:0016020">
    <property type="term" value="C:membrane"/>
    <property type="evidence" value="ECO:0007669"/>
    <property type="project" value="UniProtKB-SubCell"/>
</dbReference>
<keyword evidence="7" id="KW-1185">Reference proteome</keyword>
<evidence type="ECO:0000256" key="2">
    <source>
        <dbReference type="ARBA" id="ARBA00022692"/>
    </source>
</evidence>
<dbReference type="NCBIfam" id="TIGR01352">
    <property type="entry name" value="tonB_Cterm"/>
    <property type="match status" value="1"/>
</dbReference>
<dbReference type="AlphaFoldDB" id="A0A1G7XNG8"/>
<evidence type="ECO:0000256" key="1">
    <source>
        <dbReference type="ARBA" id="ARBA00004167"/>
    </source>
</evidence>
<comment type="subcellular location">
    <subcellularLocation>
        <location evidence="1">Membrane</location>
        <topology evidence="1">Single-pass membrane protein</topology>
    </subcellularLocation>
</comment>
<dbReference type="STRING" id="83401.SAMN05421742_10343"/>
<evidence type="ECO:0000313" key="6">
    <source>
        <dbReference type="EMBL" id="SDG85712.1"/>
    </source>
</evidence>
<evidence type="ECO:0000313" key="7">
    <source>
        <dbReference type="Proteomes" id="UP000217076"/>
    </source>
</evidence>
<evidence type="ECO:0000256" key="5">
    <source>
        <dbReference type="SAM" id="MobiDB-lite"/>
    </source>
</evidence>
<evidence type="ECO:0000256" key="4">
    <source>
        <dbReference type="ARBA" id="ARBA00023136"/>
    </source>
</evidence>
<feature type="compositionally biased region" description="Acidic residues" evidence="5">
    <location>
        <begin position="112"/>
        <end position="126"/>
    </location>
</feature>
<dbReference type="Pfam" id="PF13103">
    <property type="entry name" value="TonB_2"/>
    <property type="match status" value="1"/>
</dbReference>
<proteinExistence type="predicted"/>
<gene>
    <name evidence="6" type="ORF">SAMN05421742_10343</name>
</gene>